<name>A0ABP9FFU0_9GAMM</name>
<feature type="domain" description="PTS EIIA type-2" evidence="1">
    <location>
        <begin position="5"/>
        <end position="148"/>
    </location>
</feature>
<dbReference type="RefSeq" id="WP_345337245.1">
    <property type="nucleotide sequence ID" value="NZ_BAABJZ010000105.1"/>
</dbReference>
<dbReference type="PANTHER" id="PTHR47738">
    <property type="entry name" value="PTS SYSTEM FRUCTOSE-LIKE EIIA COMPONENT-RELATED"/>
    <property type="match status" value="1"/>
</dbReference>
<dbReference type="Pfam" id="PF00359">
    <property type="entry name" value="PTS_EIIA_2"/>
    <property type="match status" value="1"/>
</dbReference>
<dbReference type="NCBIfam" id="TIGR01419">
    <property type="entry name" value="nitro_reg_IIA"/>
    <property type="match status" value="1"/>
</dbReference>
<dbReference type="Gene3D" id="3.40.930.10">
    <property type="entry name" value="Mannitol-specific EII, Chain A"/>
    <property type="match status" value="1"/>
</dbReference>
<sequence length="148" mass="16495">MEITTILSPERTRCVAPGLSKKRALEMISELAASQCPELPQHELFESLMAREKMGSTGIGKGIALPHGRLGRIKHPIAVLLKCAQPIEFDAIDQQPVDLLFALFVPEQEHAQHLATLRTVAGKLSQKELCRALRKTEDNHHLYELVTQ</sequence>
<evidence type="ECO:0000313" key="3">
    <source>
        <dbReference type="Proteomes" id="UP001499988"/>
    </source>
</evidence>
<dbReference type="SUPFAM" id="SSF55804">
    <property type="entry name" value="Phoshotransferase/anion transport protein"/>
    <property type="match status" value="1"/>
</dbReference>
<keyword evidence="3" id="KW-1185">Reference proteome</keyword>
<protein>
    <submittedName>
        <fullName evidence="2">PTS IIA-like nitrogen regulatory protein PtsN</fullName>
    </submittedName>
</protein>
<evidence type="ECO:0000313" key="2">
    <source>
        <dbReference type="EMBL" id="GAA4901643.1"/>
    </source>
</evidence>
<dbReference type="PROSITE" id="PS00372">
    <property type="entry name" value="PTS_EIIA_TYPE_2_HIS"/>
    <property type="match status" value="1"/>
</dbReference>
<organism evidence="2 3">
    <name type="scientific">Ferrimonas pelagia</name>
    <dbReference type="NCBI Taxonomy" id="1177826"/>
    <lineage>
        <taxon>Bacteria</taxon>
        <taxon>Pseudomonadati</taxon>
        <taxon>Pseudomonadota</taxon>
        <taxon>Gammaproteobacteria</taxon>
        <taxon>Alteromonadales</taxon>
        <taxon>Ferrimonadaceae</taxon>
        <taxon>Ferrimonas</taxon>
    </lineage>
</organism>
<comment type="caution">
    <text evidence="2">The sequence shown here is derived from an EMBL/GenBank/DDBJ whole genome shotgun (WGS) entry which is preliminary data.</text>
</comment>
<reference evidence="3" key="1">
    <citation type="journal article" date="2019" name="Int. J. Syst. Evol. Microbiol.">
        <title>The Global Catalogue of Microorganisms (GCM) 10K type strain sequencing project: providing services to taxonomists for standard genome sequencing and annotation.</title>
        <authorList>
            <consortium name="The Broad Institute Genomics Platform"/>
            <consortium name="The Broad Institute Genome Sequencing Center for Infectious Disease"/>
            <person name="Wu L."/>
            <person name="Ma J."/>
        </authorList>
    </citation>
    <scope>NUCLEOTIDE SEQUENCE [LARGE SCALE GENOMIC DNA]</scope>
    <source>
        <strain evidence="3">JCM 18401</strain>
    </source>
</reference>
<dbReference type="CDD" id="cd00211">
    <property type="entry name" value="PTS_IIA_fru"/>
    <property type="match status" value="1"/>
</dbReference>
<accession>A0ABP9FFU0</accession>
<dbReference type="InterPro" id="IPR002178">
    <property type="entry name" value="PTS_EIIA_type-2_dom"/>
</dbReference>
<dbReference type="InterPro" id="IPR006320">
    <property type="entry name" value="PTS_Nitro_regul"/>
</dbReference>
<dbReference type="Proteomes" id="UP001499988">
    <property type="component" value="Unassembled WGS sequence"/>
</dbReference>
<dbReference type="PROSITE" id="PS51094">
    <property type="entry name" value="PTS_EIIA_TYPE_2"/>
    <property type="match status" value="1"/>
</dbReference>
<gene>
    <name evidence="2" type="primary">ptsN</name>
    <name evidence="2" type="ORF">GCM10023333_39660</name>
</gene>
<dbReference type="InterPro" id="IPR016152">
    <property type="entry name" value="PTrfase/Anion_transptr"/>
</dbReference>
<evidence type="ECO:0000259" key="1">
    <source>
        <dbReference type="PROSITE" id="PS51094"/>
    </source>
</evidence>
<dbReference type="EMBL" id="BAABJZ010000105">
    <property type="protein sequence ID" value="GAA4901643.1"/>
    <property type="molecule type" value="Genomic_DNA"/>
</dbReference>
<dbReference type="InterPro" id="IPR051541">
    <property type="entry name" value="PTS_SugarTrans_NitroReg"/>
</dbReference>
<dbReference type="PANTHER" id="PTHR47738:SF1">
    <property type="entry name" value="NITROGEN REGULATORY PROTEIN"/>
    <property type="match status" value="1"/>
</dbReference>
<proteinExistence type="predicted"/>